<dbReference type="CDD" id="cd16655">
    <property type="entry name" value="RING-Ubox_WDSUB1-like"/>
    <property type="match status" value="1"/>
</dbReference>
<feature type="compositionally biased region" description="Polar residues" evidence="3">
    <location>
        <begin position="519"/>
        <end position="541"/>
    </location>
</feature>
<name>A0A8T2U4M7_CERRI</name>
<proteinExistence type="predicted"/>
<dbReference type="Gene3D" id="3.30.40.10">
    <property type="entry name" value="Zinc/RING finger domain, C3HC4 (zinc finger)"/>
    <property type="match status" value="1"/>
</dbReference>
<evidence type="ECO:0000313" key="6">
    <source>
        <dbReference type="EMBL" id="KAH7428585.1"/>
    </source>
</evidence>
<feature type="compositionally biased region" description="Basic and acidic residues" evidence="3">
    <location>
        <begin position="290"/>
        <end position="343"/>
    </location>
</feature>
<dbReference type="EMBL" id="CM035414">
    <property type="protein sequence ID" value="KAH7428587.1"/>
    <property type="molecule type" value="Genomic_DNA"/>
</dbReference>
<feature type="compositionally biased region" description="Polar residues" evidence="3">
    <location>
        <begin position="415"/>
        <end position="435"/>
    </location>
</feature>
<protein>
    <recommendedName>
        <fullName evidence="5">U-box domain-containing protein</fullName>
    </recommendedName>
</protein>
<dbReference type="OrthoDB" id="629492at2759"/>
<feature type="domain" description="U-box" evidence="5">
    <location>
        <begin position="814"/>
        <end position="863"/>
    </location>
</feature>
<feature type="region of interest" description="Disordered" evidence="3">
    <location>
        <begin position="415"/>
        <end position="443"/>
    </location>
</feature>
<sequence length="922" mass="102673">MCILCVVSRWSRRVVTMLPWLVIPFIITWAFSQLLPPGYRLEVTSTRLACLGVLLSSLGWYELLMPWLSAWRARRSAMLREKRLIEAQEAAKWRKEATRRCRNCLTAYKVQTPGCGKFMCTYCGHVSKRPFLEVPPSLSQSGNQGCHSGSHLGGQLVNGAHLRSSIARNDMGCWTRSTDRKYCWFGEASGRNETCKAWHCFLKVLQCVGNLFLFLGSIWRRLIGASRLNSESSRGSHKGKDDVACSHESRSEKARKRAYEKRQARLERELREAEERKQREEVAQLVEERRRQRAERVQVEKNNDQEASAERERENRRIKEAEKCRKDKMKERSGDQSEAKTEQVHVSSIPPKHVDVVEADKINNPVNCKTIKHPKGTQRDQSRAKATIEVPSRTEFLKYGGSLKQKQPPVSKASTVFQKHGSGNDSKVDHTSLSPKVNKVDGSMSTNNVISRLKEGEQSVTPSAWMKAPWYNAWAKGSEVLRRHCSLSHANITAKHGDHMDLNRKDGGNPFNNKAVGAKQSSSGSVGSTQPPIAPPSTQTGALHQLFSSPTIFPPLDLTHNLVSHSQQMLHGEIQSPFGSGHTFFEAPVCANFQSCTGVSTSSSPCTPAPVLDSLFAPQHLTESSDEGSLHSTFLGSSSFPDFDNSMDVQCSSMSTHTLSVPDGTNFSLNKCVSPHPQFVNSNMANLCFEVPDDGSWELSSISLEKMDGTGESGQERSLDMLTPCDKKLPKELEHASDKMLDSFQLPHISTVESLFDSEILLPESLALSPQTGSNLQNGDHMKYNGQGFDGKSLWSAYSAAFSQIWDDADNNQKLPPEFVDCITQEIMRDPVITADGHSYERTAIEKWLKHHDTSPKTGEVLPPPPGGVGVDKTLRPNHILRGQIIEYNEKLAKMQRNSVSWSNSNRNAECLGTSVSGVRQS</sequence>
<dbReference type="EMBL" id="CM035414">
    <property type="protein sequence ID" value="KAH7428588.1"/>
    <property type="molecule type" value="Genomic_DNA"/>
</dbReference>
<dbReference type="EMBL" id="CM035414">
    <property type="protein sequence ID" value="KAH7428592.1"/>
    <property type="molecule type" value="Genomic_DNA"/>
</dbReference>
<dbReference type="EMBL" id="CM035414">
    <property type="protein sequence ID" value="KAH7428585.1"/>
    <property type="molecule type" value="Genomic_DNA"/>
</dbReference>
<dbReference type="GO" id="GO:0016567">
    <property type="term" value="P:protein ubiquitination"/>
    <property type="evidence" value="ECO:0007669"/>
    <property type="project" value="InterPro"/>
</dbReference>
<dbReference type="GO" id="GO:0004842">
    <property type="term" value="F:ubiquitin-protein transferase activity"/>
    <property type="evidence" value="ECO:0007669"/>
    <property type="project" value="InterPro"/>
</dbReference>
<dbReference type="Pfam" id="PF04564">
    <property type="entry name" value="U-box"/>
    <property type="match status" value="1"/>
</dbReference>
<keyword evidence="2" id="KW-0808">Transferase</keyword>
<dbReference type="PANTHER" id="PTHR46573:SF1">
    <property type="entry name" value="WD REPEAT, SAM AND U-BOX DOMAIN-CONTAINING PROTEIN 1"/>
    <property type="match status" value="1"/>
</dbReference>
<keyword evidence="4" id="KW-1133">Transmembrane helix</keyword>
<gene>
    <name evidence="6" type="ORF">KP509_09G007800</name>
</gene>
<comment type="caution">
    <text evidence="6">The sequence shown here is derived from an EMBL/GenBank/DDBJ whole genome shotgun (WGS) entry which is preliminary data.</text>
</comment>
<dbReference type="SUPFAM" id="SSF57850">
    <property type="entry name" value="RING/U-box"/>
    <property type="match status" value="1"/>
</dbReference>
<keyword evidence="4" id="KW-0472">Membrane</keyword>
<evidence type="ECO:0000256" key="4">
    <source>
        <dbReference type="SAM" id="Phobius"/>
    </source>
</evidence>
<evidence type="ECO:0000256" key="3">
    <source>
        <dbReference type="SAM" id="MobiDB-lite"/>
    </source>
</evidence>
<keyword evidence="4" id="KW-0812">Transmembrane</keyword>
<keyword evidence="7" id="KW-1185">Reference proteome</keyword>
<evidence type="ECO:0000313" key="7">
    <source>
        <dbReference type="Proteomes" id="UP000825935"/>
    </source>
</evidence>
<feature type="region of interest" description="Disordered" evidence="3">
    <location>
        <begin position="366"/>
        <end position="385"/>
    </location>
</feature>
<feature type="region of interest" description="Disordered" evidence="3">
    <location>
        <begin position="229"/>
        <end position="259"/>
    </location>
</feature>
<feature type="region of interest" description="Disordered" evidence="3">
    <location>
        <begin position="290"/>
        <end position="347"/>
    </location>
</feature>
<evidence type="ECO:0000259" key="5">
    <source>
        <dbReference type="PROSITE" id="PS51698"/>
    </source>
</evidence>
<feature type="transmembrane region" description="Helical" evidence="4">
    <location>
        <begin position="48"/>
        <end position="68"/>
    </location>
</feature>
<dbReference type="InterPro" id="IPR052085">
    <property type="entry name" value="WD-SAM-U-box"/>
</dbReference>
<dbReference type="EMBL" id="CM035414">
    <property type="protein sequence ID" value="KAH7428586.1"/>
    <property type="molecule type" value="Genomic_DNA"/>
</dbReference>
<dbReference type="PANTHER" id="PTHR46573">
    <property type="entry name" value="WD REPEAT, SAM AND U-BOX DOMAIN-CONTAINING PROTEIN 1"/>
    <property type="match status" value="1"/>
</dbReference>
<feature type="region of interest" description="Disordered" evidence="3">
    <location>
        <begin position="854"/>
        <end position="873"/>
    </location>
</feature>
<dbReference type="PROSITE" id="PS51698">
    <property type="entry name" value="U_BOX"/>
    <property type="match status" value="1"/>
</dbReference>
<feature type="compositionally biased region" description="Basic and acidic residues" evidence="3">
    <location>
        <begin position="238"/>
        <end position="252"/>
    </location>
</feature>
<evidence type="ECO:0000256" key="2">
    <source>
        <dbReference type="ARBA" id="ARBA00022679"/>
    </source>
</evidence>
<reference evidence="6" key="1">
    <citation type="submission" date="2021-08" db="EMBL/GenBank/DDBJ databases">
        <title>WGS assembly of Ceratopteris richardii.</title>
        <authorList>
            <person name="Marchant D.B."/>
            <person name="Chen G."/>
            <person name="Jenkins J."/>
            <person name="Shu S."/>
            <person name="Leebens-Mack J."/>
            <person name="Grimwood J."/>
            <person name="Schmutz J."/>
            <person name="Soltis P."/>
            <person name="Soltis D."/>
            <person name="Chen Z.-H."/>
        </authorList>
    </citation>
    <scope>NUCLEOTIDE SEQUENCE</scope>
    <source>
        <strain evidence="6">Whitten #5841</strain>
        <tissue evidence="6">Leaf</tissue>
    </source>
</reference>
<accession>A0A8T2U4M7</accession>
<organism evidence="6 7">
    <name type="scientific">Ceratopteris richardii</name>
    <name type="common">Triangle waterfern</name>
    <dbReference type="NCBI Taxonomy" id="49495"/>
    <lineage>
        <taxon>Eukaryota</taxon>
        <taxon>Viridiplantae</taxon>
        <taxon>Streptophyta</taxon>
        <taxon>Embryophyta</taxon>
        <taxon>Tracheophyta</taxon>
        <taxon>Polypodiopsida</taxon>
        <taxon>Polypodiidae</taxon>
        <taxon>Polypodiales</taxon>
        <taxon>Pteridineae</taxon>
        <taxon>Pteridaceae</taxon>
        <taxon>Parkerioideae</taxon>
        <taxon>Ceratopteris</taxon>
    </lineage>
</organism>
<evidence type="ECO:0000256" key="1">
    <source>
        <dbReference type="ARBA" id="ARBA00004906"/>
    </source>
</evidence>
<dbReference type="InterPro" id="IPR013083">
    <property type="entry name" value="Znf_RING/FYVE/PHD"/>
</dbReference>
<comment type="pathway">
    <text evidence="1">Protein modification; protein ubiquitination.</text>
</comment>
<feature type="transmembrane region" description="Helical" evidence="4">
    <location>
        <begin position="17"/>
        <end position="36"/>
    </location>
</feature>
<dbReference type="Proteomes" id="UP000825935">
    <property type="component" value="Chromosome 9"/>
</dbReference>
<feature type="compositionally biased region" description="Basic and acidic residues" evidence="3">
    <location>
        <begin position="496"/>
        <end position="507"/>
    </location>
</feature>
<dbReference type="AlphaFoldDB" id="A0A8T2U4M7"/>
<feature type="region of interest" description="Disordered" evidence="3">
    <location>
        <begin position="496"/>
        <end position="541"/>
    </location>
</feature>
<dbReference type="OMA" id="SAGRCET"/>
<dbReference type="InterPro" id="IPR003613">
    <property type="entry name" value="Ubox_domain"/>
</dbReference>
<dbReference type="SMART" id="SM00504">
    <property type="entry name" value="Ubox"/>
    <property type="match status" value="1"/>
</dbReference>